<gene>
    <name evidence="2" type="ORF">BN9_042400</name>
</gene>
<reference evidence="2 3" key="1">
    <citation type="submission" date="2012-05" db="EMBL/GenBank/DDBJ databases">
        <title>Recombination and specialization in a pathogen metapopulation.</title>
        <authorList>
            <person name="Gardiner A."/>
            <person name="Kemen E."/>
            <person name="Schultz-Larsen T."/>
            <person name="MacLean D."/>
            <person name="Van Oosterhout C."/>
            <person name="Jones J.D.G."/>
        </authorList>
    </citation>
    <scope>NUCLEOTIDE SEQUENCE [LARGE SCALE GENOMIC DNA]</scope>
    <source>
        <strain evidence="2 3">Ac Nc2</strain>
    </source>
</reference>
<protein>
    <recommendedName>
        <fullName evidence="1">PH domain-containing protein</fullName>
    </recommendedName>
</protein>
<dbReference type="PROSITE" id="PS50003">
    <property type="entry name" value="PH_DOMAIN"/>
    <property type="match status" value="1"/>
</dbReference>
<dbReference type="OrthoDB" id="185175at2759"/>
<dbReference type="PANTHER" id="PTHR14336:SF8">
    <property type="entry name" value="PROTEIN OPY1"/>
    <property type="match status" value="1"/>
</dbReference>
<dbReference type="InterPro" id="IPR011993">
    <property type="entry name" value="PH-like_dom_sf"/>
</dbReference>
<dbReference type="InterPro" id="IPR001849">
    <property type="entry name" value="PH_domain"/>
</dbReference>
<organism evidence="2 3">
    <name type="scientific">Albugo candida</name>
    <dbReference type="NCBI Taxonomy" id="65357"/>
    <lineage>
        <taxon>Eukaryota</taxon>
        <taxon>Sar</taxon>
        <taxon>Stramenopiles</taxon>
        <taxon>Oomycota</taxon>
        <taxon>Peronosporomycetes</taxon>
        <taxon>Albuginales</taxon>
        <taxon>Albuginaceae</taxon>
        <taxon>Albugo</taxon>
    </lineage>
</organism>
<dbReference type="EMBL" id="CAIX01000049">
    <property type="protein sequence ID" value="CCI43456.1"/>
    <property type="molecule type" value="Genomic_DNA"/>
</dbReference>
<evidence type="ECO:0000313" key="2">
    <source>
        <dbReference type="EMBL" id="CCI43456.1"/>
    </source>
</evidence>
<dbReference type="SUPFAM" id="SSF50729">
    <property type="entry name" value="PH domain-like"/>
    <property type="match status" value="1"/>
</dbReference>
<feature type="domain" description="PH" evidence="1">
    <location>
        <begin position="17"/>
        <end position="112"/>
    </location>
</feature>
<proteinExistence type="predicted"/>
<sequence length="126" mass="14756">MSIKNDEENLSIDRIQNPAFEGELTKRSMWMKEWRKRYFILKGNKLYFSKSKNDAPHGFIDLADCLTVKSAEDKTNKRYCFEVATPDTTYYMYAQNEEQKDEWIGAIGRAIVQVSTCFTGDQDEEE</sequence>
<keyword evidence="3" id="KW-1185">Reference proteome</keyword>
<dbReference type="STRING" id="65357.A0A024G9C1"/>
<dbReference type="PANTHER" id="PTHR14336">
    <property type="entry name" value="TANDEM PH DOMAIN CONTAINING PROTEIN"/>
    <property type="match status" value="1"/>
</dbReference>
<dbReference type="InParanoid" id="A0A024G9C1"/>
<dbReference type="SMART" id="SM00233">
    <property type="entry name" value="PH"/>
    <property type="match status" value="1"/>
</dbReference>
<dbReference type="AlphaFoldDB" id="A0A024G9C1"/>
<dbReference type="InterPro" id="IPR051707">
    <property type="entry name" value="PI-Interact_SigTrans_Reg"/>
</dbReference>
<accession>A0A024G9C1</accession>
<evidence type="ECO:0000313" key="3">
    <source>
        <dbReference type="Proteomes" id="UP000053237"/>
    </source>
</evidence>
<dbReference type="Gene3D" id="2.30.29.30">
    <property type="entry name" value="Pleckstrin-homology domain (PH domain)/Phosphotyrosine-binding domain (PTB)"/>
    <property type="match status" value="1"/>
</dbReference>
<dbReference type="Proteomes" id="UP000053237">
    <property type="component" value="Unassembled WGS sequence"/>
</dbReference>
<comment type="caution">
    <text evidence="2">The sequence shown here is derived from an EMBL/GenBank/DDBJ whole genome shotgun (WGS) entry which is preliminary data.</text>
</comment>
<dbReference type="FunFam" id="2.30.29.30:FF:000286">
    <property type="entry name" value="PH-protein kinase domain containing protein"/>
    <property type="match status" value="1"/>
</dbReference>
<name>A0A024G9C1_9STRA</name>
<dbReference type="Pfam" id="PF00169">
    <property type="entry name" value="PH"/>
    <property type="match status" value="1"/>
</dbReference>
<evidence type="ECO:0000259" key="1">
    <source>
        <dbReference type="PROSITE" id="PS50003"/>
    </source>
</evidence>